<accession>A0A2N9GGH1</accession>
<proteinExistence type="predicted"/>
<feature type="compositionally biased region" description="Basic and acidic residues" evidence="1">
    <location>
        <begin position="14"/>
        <end position="23"/>
    </location>
</feature>
<gene>
    <name evidence="2" type="ORF">FSB_LOCUS26381</name>
</gene>
<reference evidence="2" key="1">
    <citation type="submission" date="2018-02" db="EMBL/GenBank/DDBJ databases">
        <authorList>
            <person name="Cohen D.B."/>
            <person name="Kent A.D."/>
        </authorList>
    </citation>
    <scope>NUCLEOTIDE SEQUENCE</scope>
</reference>
<feature type="region of interest" description="Disordered" evidence="1">
    <location>
        <begin position="11"/>
        <end position="33"/>
    </location>
</feature>
<organism evidence="2">
    <name type="scientific">Fagus sylvatica</name>
    <name type="common">Beechnut</name>
    <dbReference type="NCBI Taxonomy" id="28930"/>
    <lineage>
        <taxon>Eukaryota</taxon>
        <taxon>Viridiplantae</taxon>
        <taxon>Streptophyta</taxon>
        <taxon>Embryophyta</taxon>
        <taxon>Tracheophyta</taxon>
        <taxon>Spermatophyta</taxon>
        <taxon>Magnoliopsida</taxon>
        <taxon>eudicotyledons</taxon>
        <taxon>Gunneridae</taxon>
        <taxon>Pentapetalae</taxon>
        <taxon>rosids</taxon>
        <taxon>fabids</taxon>
        <taxon>Fagales</taxon>
        <taxon>Fagaceae</taxon>
        <taxon>Fagus</taxon>
    </lineage>
</organism>
<dbReference type="InterPro" id="IPR004158">
    <property type="entry name" value="DUF247_pln"/>
</dbReference>
<dbReference type="PANTHER" id="PTHR31170:SF18">
    <property type="entry name" value="(WILD MALAYSIAN BANANA) HYPOTHETICAL PROTEIN"/>
    <property type="match status" value="1"/>
</dbReference>
<dbReference type="Pfam" id="PF03140">
    <property type="entry name" value="DUF247"/>
    <property type="match status" value="2"/>
</dbReference>
<dbReference type="PANTHER" id="PTHR31170">
    <property type="entry name" value="BNAC04G53230D PROTEIN"/>
    <property type="match status" value="1"/>
</dbReference>
<protein>
    <submittedName>
        <fullName evidence="2">Uncharacterized protein</fullName>
    </submittedName>
</protein>
<sequence length="428" mass="49041">MAGVEHVISMEQTLSRKVERTEAGETSGGHDQPVIATEASEKLSIAVHEKVCTSPLGQRFKKLRDAGANQAETKPKIQKVVFLLREQKNFRKYYKPRAVSLGPIHHGKSKYRLAENYKLRLAQAFVSDSGKSDEYIYGQIEKNIEQLKEYFDEEDLFLLENQLPYQLLKDLMKISARKQELKNGIRDFITIHSKVPEKDGNDKKRTPIHLLDLLRTRLLGSNVNKTSKKDWQSFRNVVELKAAGIKLEPSNSNHLTNISFTRRWNFYPGFLSLPPITVDDSTGPKFLNLIAFEMCPDFENNYGVTSYISFLDSLIDEANDVIELRKARILSNLLGSDQEVAQLFNEIGRDLVPNPKIYSHVRTQIQEYYDKKLMTWLSQFIHNHFSSPWTFLAFLGALLALALSAVQTWYTVDSPPGPCDDFCKHYPH</sequence>
<dbReference type="EMBL" id="OIVN01001879">
    <property type="protein sequence ID" value="SPC98499.1"/>
    <property type="molecule type" value="Genomic_DNA"/>
</dbReference>
<evidence type="ECO:0000313" key="2">
    <source>
        <dbReference type="EMBL" id="SPC98499.1"/>
    </source>
</evidence>
<dbReference type="AlphaFoldDB" id="A0A2N9GGH1"/>
<evidence type="ECO:0000256" key="1">
    <source>
        <dbReference type="SAM" id="MobiDB-lite"/>
    </source>
</evidence>
<name>A0A2N9GGH1_FAGSY</name>